<feature type="region of interest" description="Disordered" evidence="1">
    <location>
        <begin position="70"/>
        <end position="101"/>
    </location>
</feature>
<dbReference type="Proteomes" id="UP001230504">
    <property type="component" value="Unassembled WGS sequence"/>
</dbReference>
<sequence length="101" mass="10686">MHLRSFLAVGLAASHGVHSLRLGLPTVALSMAFTLGQATLAVSDVAADGLERRQGETVCPSIDPSECRAVKQDKRANNDDDSDDDFDAAGLVEDDGEDEDD</sequence>
<name>A0AAD8V0U0_9PEZI</name>
<gene>
    <name evidence="2" type="ORF">LY79DRAFT_361675</name>
</gene>
<evidence type="ECO:0000256" key="1">
    <source>
        <dbReference type="SAM" id="MobiDB-lite"/>
    </source>
</evidence>
<keyword evidence="3" id="KW-1185">Reference proteome</keyword>
<proteinExistence type="predicted"/>
<feature type="compositionally biased region" description="Acidic residues" evidence="1">
    <location>
        <begin position="79"/>
        <end position="101"/>
    </location>
</feature>
<organism evidence="2 3">
    <name type="scientific">Colletotrichum navitas</name>
    <dbReference type="NCBI Taxonomy" id="681940"/>
    <lineage>
        <taxon>Eukaryota</taxon>
        <taxon>Fungi</taxon>
        <taxon>Dikarya</taxon>
        <taxon>Ascomycota</taxon>
        <taxon>Pezizomycotina</taxon>
        <taxon>Sordariomycetes</taxon>
        <taxon>Hypocreomycetidae</taxon>
        <taxon>Glomerellales</taxon>
        <taxon>Glomerellaceae</taxon>
        <taxon>Colletotrichum</taxon>
        <taxon>Colletotrichum graminicola species complex</taxon>
    </lineage>
</organism>
<dbReference type="AlphaFoldDB" id="A0AAD8V0U0"/>
<dbReference type="RefSeq" id="XP_060410159.1">
    <property type="nucleotide sequence ID" value="XM_060552743.1"/>
</dbReference>
<reference evidence="2" key="1">
    <citation type="submission" date="2021-06" db="EMBL/GenBank/DDBJ databases">
        <title>Comparative genomics, transcriptomics and evolutionary studies reveal genomic signatures of adaptation to plant cell wall in hemibiotrophic fungi.</title>
        <authorList>
            <consortium name="DOE Joint Genome Institute"/>
            <person name="Baroncelli R."/>
            <person name="Diaz J.F."/>
            <person name="Benocci T."/>
            <person name="Peng M."/>
            <person name="Battaglia E."/>
            <person name="Haridas S."/>
            <person name="Andreopoulos W."/>
            <person name="Labutti K."/>
            <person name="Pangilinan J."/>
            <person name="Floch G.L."/>
            <person name="Makela M.R."/>
            <person name="Henrissat B."/>
            <person name="Grigoriev I.V."/>
            <person name="Crouch J.A."/>
            <person name="De Vries R.P."/>
            <person name="Sukno S.A."/>
            <person name="Thon M.R."/>
        </authorList>
    </citation>
    <scope>NUCLEOTIDE SEQUENCE</scope>
    <source>
        <strain evidence="2">CBS 125086</strain>
    </source>
</reference>
<evidence type="ECO:0000313" key="2">
    <source>
        <dbReference type="EMBL" id="KAK1574663.1"/>
    </source>
</evidence>
<protein>
    <submittedName>
        <fullName evidence="2">Uncharacterized protein</fullName>
    </submittedName>
</protein>
<dbReference type="GeneID" id="85436983"/>
<accession>A0AAD8V0U0</accession>
<comment type="caution">
    <text evidence="2">The sequence shown here is derived from an EMBL/GenBank/DDBJ whole genome shotgun (WGS) entry which is preliminary data.</text>
</comment>
<dbReference type="EMBL" id="JAHLJV010000072">
    <property type="protein sequence ID" value="KAK1574663.1"/>
    <property type="molecule type" value="Genomic_DNA"/>
</dbReference>
<evidence type="ECO:0000313" key="3">
    <source>
        <dbReference type="Proteomes" id="UP001230504"/>
    </source>
</evidence>